<dbReference type="EMBL" id="JRQD01000001">
    <property type="protein sequence ID" value="KGM08152.1"/>
    <property type="molecule type" value="Genomic_DNA"/>
</dbReference>
<feature type="transmembrane region" description="Helical" evidence="5">
    <location>
        <begin position="44"/>
        <end position="65"/>
    </location>
</feature>
<comment type="subcellular location">
    <subcellularLocation>
        <location evidence="5">Cell inner membrane</location>
        <topology evidence="5">Multi-pass membrane protein</topology>
    </subcellularLocation>
</comment>
<evidence type="ECO:0000256" key="2">
    <source>
        <dbReference type="ARBA" id="ARBA00022692"/>
    </source>
</evidence>
<dbReference type="PANTHER" id="PTHR36917">
    <property type="entry name" value="INTRACELLULAR SEPTATION PROTEIN A-RELATED"/>
    <property type="match status" value="1"/>
</dbReference>
<feature type="transmembrane region" description="Helical" evidence="5">
    <location>
        <begin position="144"/>
        <end position="162"/>
    </location>
</feature>
<reference evidence="6 7" key="1">
    <citation type="submission" date="2014-09" db="EMBL/GenBank/DDBJ databases">
        <authorList>
            <person name="Grob C."/>
            <person name="Taubert M."/>
            <person name="Howat A.M."/>
            <person name="Burns O.J."/>
            <person name="Dixon J.L."/>
            <person name="Chen Y."/>
            <person name="Murrell J.C."/>
        </authorList>
    </citation>
    <scope>NUCLEOTIDE SEQUENCE [LARGE SCALE GENOMIC DNA]</scope>
    <source>
        <strain evidence="6">L4</strain>
    </source>
</reference>
<dbReference type="HAMAP" id="MF_00189">
    <property type="entry name" value="YciB"/>
    <property type="match status" value="1"/>
</dbReference>
<dbReference type="Proteomes" id="UP000029999">
    <property type="component" value="Unassembled WGS sequence"/>
</dbReference>
<sequence>MDLYLTEFEMKLFFDFLPIVLFFIAYKFAGGDYTFNGEIYHVEGIYAATAVMIVVSLLQVSYSWLMHRKVERAHLITLVLVVMLGGATLWLQNPDFIMWKPTAVNWLFALVFIGAQLFTDKTLLERMMADHIQLPTHVWSRLNIAWILFFIVSGLANIYVAYNFEEATWVNFKLFGMLGLTIVFVIAQSIYLARHAVEVSK</sequence>
<dbReference type="NCBIfam" id="TIGR00997">
    <property type="entry name" value="ispZ"/>
    <property type="match status" value="1"/>
</dbReference>
<feature type="transmembrane region" description="Helical" evidence="5">
    <location>
        <begin position="12"/>
        <end position="29"/>
    </location>
</feature>
<protein>
    <recommendedName>
        <fullName evidence="5">Inner membrane-spanning protein YciB</fullName>
    </recommendedName>
</protein>
<dbReference type="Pfam" id="PF04279">
    <property type="entry name" value="IspA"/>
    <property type="match status" value="1"/>
</dbReference>
<keyword evidence="4 5" id="KW-0472">Membrane</keyword>
<keyword evidence="2 5" id="KW-0812">Transmembrane</keyword>
<keyword evidence="3 5" id="KW-1133">Transmembrane helix</keyword>
<dbReference type="GO" id="GO:0005886">
    <property type="term" value="C:plasma membrane"/>
    <property type="evidence" value="ECO:0007669"/>
    <property type="project" value="UniProtKB-SubCell"/>
</dbReference>
<evidence type="ECO:0000313" key="6">
    <source>
        <dbReference type="EMBL" id="KGM08152.1"/>
    </source>
</evidence>
<keyword evidence="5" id="KW-0997">Cell inner membrane</keyword>
<proteinExistence type="inferred from homology"/>
<feature type="transmembrane region" description="Helical" evidence="5">
    <location>
        <begin position="103"/>
        <end position="123"/>
    </location>
</feature>
<dbReference type="InterPro" id="IPR006008">
    <property type="entry name" value="YciB"/>
</dbReference>
<evidence type="ECO:0000256" key="5">
    <source>
        <dbReference type="HAMAP-Rule" id="MF_00189"/>
    </source>
</evidence>
<name>A0A0A0BKG9_9GAMM</name>
<dbReference type="STRING" id="392484.LP43_0575"/>
<accession>A0A0A0BKG9</accession>
<keyword evidence="1 5" id="KW-1003">Cell membrane</keyword>
<evidence type="ECO:0000256" key="1">
    <source>
        <dbReference type="ARBA" id="ARBA00022475"/>
    </source>
</evidence>
<feature type="transmembrane region" description="Helical" evidence="5">
    <location>
        <begin position="72"/>
        <end position="91"/>
    </location>
</feature>
<dbReference type="PANTHER" id="PTHR36917:SF1">
    <property type="entry name" value="INNER MEMBRANE-SPANNING PROTEIN YCIB"/>
    <property type="match status" value="1"/>
</dbReference>
<dbReference type="NCBIfam" id="NF001325">
    <property type="entry name" value="PRK00259.1-3"/>
    <property type="match status" value="1"/>
</dbReference>
<comment type="function">
    <text evidence="5">Plays a role in cell envelope biogenesis, maintenance of cell envelope integrity and membrane homeostasis.</text>
</comment>
<feature type="transmembrane region" description="Helical" evidence="5">
    <location>
        <begin position="174"/>
        <end position="193"/>
    </location>
</feature>
<dbReference type="AlphaFoldDB" id="A0A0A0BKG9"/>
<evidence type="ECO:0000256" key="4">
    <source>
        <dbReference type="ARBA" id="ARBA00023136"/>
    </source>
</evidence>
<comment type="similarity">
    <text evidence="5">Belongs to the YciB family.</text>
</comment>
<gene>
    <name evidence="5" type="primary">yciB</name>
    <name evidence="6" type="ORF">LP43_0575</name>
</gene>
<comment type="caution">
    <text evidence="6">The sequence shown here is derived from an EMBL/GenBank/DDBJ whole genome shotgun (WGS) entry which is preliminary data.</text>
</comment>
<organism evidence="6 7">
    <name type="scientific">Methylophaga thiooxydans</name>
    <dbReference type="NCBI Taxonomy" id="392484"/>
    <lineage>
        <taxon>Bacteria</taxon>
        <taxon>Pseudomonadati</taxon>
        <taxon>Pseudomonadota</taxon>
        <taxon>Gammaproteobacteria</taxon>
        <taxon>Thiotrichales</taxon>
        <taxon>Piscirickettsiaceae</taxon>
        <taxon>Methylophaga</taxon>
    </lineage>
</organism>
<evidence type="ECO:0000313" key="7">
    <source>
        <dbReference type="Proteomes" id="UP000029999"/>
    </source>
</evidence>
<evidence type="ECO:0000256" key="3">
    <source>
        <dbReference type="ARBA" id="ARBA00022989"/>
    </source>
</evidence>